<dbReference type="GO" id="GO:0005665">
    <property type="term" value="C:RNA polymerase II, core complex"/>
    <property type="evidence" value="ECO:0007669"/>
    <property type="project" value="TreeGrafter"/>
</dbReference>
<keyword evidence="4" id="KW-0539">Nucleus</keyword>
<dbReference type="PANTHER" id="PTHR12056">
    <property type="entry name" value="DNA-DIRECTED RNA POLYMERASES I, II, AND III"/>
    <property type="match status" value="1"/>
</dbReference>
<protein>
    <submittedName>
        <fullName evidence="7">Uncharacterized protein</fullName>
    </submittedName>
</protein>
<evidence type="ECO:0000256" key="5">
    <source>
        <dbReference type="ARBA" id="ARBA00025770"/>
    </source>
</evidence>
<reference evidence="7" key="1">
    <citation type="journal article" date="2023" name="BMC Genomics">
        <title>Chromosome-level genome assemblies of Cutaneotrichosporon spp. (Trichosporonales, Basidiomycota) reveal imbalanced evolution between nucleotide sequences and chromosome synteny.</title>
        <authorList>
            <person name="Kobayashi Y."/>
            <person name="Kayamori A."/>
            <person name="Aoki K."/>
            <person name="Shiwa Y."/>
            <person name="Matsutani M."/>
            <person name="Fujita N."/>
            <person name="Sugita T."/>
            <person name="Iwasaki W."/>
            <person name="Tanaka N."/>
            <person name="Takashima M."/>
        </authorList>
    </citation>
    <scope>NUCLEOTIDE SEQUENCE</scope>
    <source>
        <strain evidence="7">HIS016</strain>
    </source>
</reference>
<evidence type="ECO:0000256" key="4">
    <source>
        <dbReference type="ARBA" id="ARBA00023242"/>
    </source>
</evidence>
<proteinExistence type="inferred from homology"/>
<dbReference type="SUPFAM" id="SSF63393">
    <property type="entry name" value="RNA polymerase subunits"/>
    <property type="match status" value="1"/>
</dbReference>
<dbReference type="GO" id="GO:0005736">
    <property type="term" value="C:RNA polymerase I complex"/>
    <property type="evidence" value="ECO:0007669"/>
    <property type="project" value="TreeGrafter"/>
</dbReference>
<dbReference type="SMART" id="SM00659">
    <property type="entry name" value="RPOLCX"/>
    <property type="match status" value="1"/>
</dbReference>
<keyword evidence="3" id="KW-0862">Zinc</keyword>
<evidence type="ECO:0000256" key="3">
    <source>
        <dbReference type="ARBA" id="ARBA00022833"/>
    </source>
</evidence>
<organism evidence="7 8">
    <name type="scientific">Cutaneotrichosporon spelunceum</name>
    <dbReference type="NCBI Taxonomy" id="1672016"/>
    <lineage>
        <taxon>Eukaryota</taxon>
        <taxon>Fungi</taxon>
        <taxon>Dikarya</taxon>
        <taxon>Basidiomycota</taxon>
        <taxon>Agaricomycotina</taxon>
        <taxon>Tremellomycetes</taxon>
        <taxon>Trichosporonales</taxon>
        <taxon>Trichosporonaceae</taxon>
        <taxon>Cutaneotrichosporon</taxon>
    </lineage>
</organism>
<evidence type="ECO:0000256" key="1">
    <source>
        <dbReference type="ARBA" id="ARBA00004123"/>
    </source>
</evidence>
<evidence type="ECO:0000256" key="6">
    <source>
        <dbReference type="SAM" id="MobiDB-lite"/>
    </source>
</evidence>
<gene>
    <name evidence="7" type="primary">RPC10</name>
    <name evidence="7" type="ORF">CspeluHIS016_0405120</name>
</gene>
<comment type="similarity">
    <text evidence="5">Belongs to the archaeal Rpo12/eukaryotic RPC10 RNA polymerase subunit family.</text>
</comment>
<dbReference type="FunFam" id="2.20.28.30:FF:000002">
    <property type="entry name" value="DNA-directed RNA polymerases II, IV and V subunit 12"/>
    <property type="match status" value="1"/>
</dbReference>
<accession>A0AAD3TVY5</accession>
<comment type="subcellular location">
    <subcellularLocation>
        <location evidence="1">Nucleus</location>
    </subcellularLocation>
</comment>
<dbReference type="Pfam" id="PF03604">
    <property type="entry name" value="Zn_ribbon_RPAB4"/>
    <property type="match status" value="1"/>
</dbReference>
<comment type="caution">
    <text evidence="7">The sequence shown here is derived from an EMBL/GenBank/DDBJ whole genome shotgun (WGS) entry which is preliminary data.</text>
</comment>
<keyword evidence="2" id="KW-0479">Metal-binding</keyword>
<reference evidence="7" key="2">
    <citation type="submission" date="2023-06" db="EMBL/GenBank/DDBJ databases">
        <authorList>
            <person name="Kobayashi Y."/>
            <person name="Kayamori A."/>
            <person name="Aoki K."/>
            <person name="Shiwa Y."/>
            <person name="Fujita N."/>
            <person name="Sugita T."/>
            <person name="Iwasaki W."/>
            <person name="Tanaka N."/>
            <person name="Takashima M."/>
        </authorList>
    </citation>
    <scope>NUCLEOTIDE SEQUENCE</scope>
    <source>
        <strain evidence="7">HIS016</strain>
    </source>
</reference>
<dbReference type="EMBL" id="BTCM01000004">
    <property type="protein sequence ID" value="GMK57678.1"/>
    <property type="molecule type" value="Genomic_DNA"/>
</dbReference>
<evidence type="ECO:0000256" key="2">
    <source>
        <dbReference type="ARBA" id="ARBA00022723"/>
    </source>
</evidence>
<dbReference type="AlphaFoldDB" id="A0AAD3TVY5"/>
<dbReference type="GO" id="GO:0005666">
    <property type="term" value="C:RNA polymerase III complex"/>
    <property type="evidence" value="ECO:0007669"/>
    <property type="project" value="TreeGrafter"/>
</dbReference>
<dbReference type="GO" id="GO:0003677">
    <property type="term" value="F:DNA binding"/>
    <property type="evidence" value="ECO:0007669"/>
    <property type="project" value="InterPro"/>
</dbReference>
<dbReference type="InterPro" id="IPR029040">
    <property type="entry name" value="RPABC4/Spt4"/>
</dbReference>
<keyword evidence="8" id="KW-1185">Reference proteome</keyword>
<evidence type="ECO:0000313" key="8">
    <source>
        <dbReference type="Proteomes" id="UP001222932"/>
    </source>
</evidence>
<dbReference type="Proteomes" id="UP001222932">
    <property type="component" value="Unassembled WGS sequence"/>
</dbReference>
<feature type="region of interest" description="Disordered" evidence="6">
    <location>
        <begin position="1"/>
        <end position="26"/>
    </location>
</feature>
<dbReference type="GO" id="GO:0008270">
    <property type="term" value="F:zinc ion binding"/>
    <property type="evidence" value="ECO:0007669"/>
    <property type="project" value="InterPro"/>
</dbReference>
<evidence type="ECO:0000313" key="7">
    <source>
        <dbReference type="EMBL" id="GMK57678.1"/>
    </source>
</evidence>
<sequence>MSNPYQSSRPDESHMPKRDAPKPTEASEYLCGDCGHKTSIKMGELIRCRECGHRVMYKPRTHKIVRHSFGSCAVQFEAR</sequence>
<dbReference type="PANTHER" id="PTHR12056:SF2">
    <property type="entry name" value="GEO11084P1"/>
    <property type="match status" value="1"/>
</dbReference>
<dbReference type="GO" id="GO:0003899">
    <property type="term" value="F:DNA-directed RNA polymerase activity"/>
    <property type="evidence" value="ECO:0007669"/>
    <property type="project" value="InterPro"/>
</dbReference>
<dbReference type="InterPro" id="IPR006591">
    <property type="entry name" value="RNAP_P/RPABC4"/>
</dbReference>
<dbReference type="GO" id="GO:0006351">
    <property type="term" value="P:DNA-templated transcription"/>
    <property type="evidence" value="ECO:0007669"/>
    <property type="project" value="InterPro"/>
</dbReference>
<dbReference type="Gene3D" id="2.20.28.30">
    <property type="entry name" value="RNA polymerase ii, chain L"/>
    <property type="match status" value="1"/>
</dbReference>
<dbReference type="InterPro" id="IPR039747">
    <property type="entry name" value="RPABC4"/>
</dbReference>
<feature type="compositionally biased region" description="Basic and acidic residues" evidence="6">
    <location>
        <begin position="9"/>
        <end position="22"/>
    </location>
</feature>
<name>A0AAD3TVY5_9TREE</name>